<feature type="region of interest" description="Disordered" evidence="1">
    <location>
        <begin position="390"/>
        <end position="441"/>
    </location>
</feature>
<feature type="compositionally biased region" description="Gly residues" evidence="1">
    <location>
        <begin position="417"/>
        <end position="426"/>
    </location>
</feature>
<dbReference type="Proteomes" id="UP001243009">
    <property type="component" value="Unassembled WGS sequence"/>
</dbReference>
<reference evidence="2 3" key="1">
    <citation type="submission" date="2023-08" db="EMBL/GenBank/DDBJ databases">
        <title>The draft genome sequence of Paracraurococcus sp. LOR1-02.</title>
        <authorList>
            <person name="Kingkaew E."/>
            <person name="Tanasupawat S."/>
        </authorList>
    </citation>
    <scope>NUCLEOTIDE SEQUENCE [LARGE SCALE GENOMIC DNA]</scope>
    <source>
        <strain evidence="2 3">LOR1-02</strain>
    </source>
</reference>
<organism evidence="2 3">
    <name type="scientific">Paracraurococcus lichenis</name>
    <dbReference type="NCBI Taxonomy" id="3064888"/>
    <lineage>
        <taxon>Bacteria</taxon>
        <taxon>Pseudomonadati</taxon>
        <taxon>Pseudomonadota</taxon>
        <taxon>Alphaproteobacteria</taxon>
        <taxon>Acetobacterales</taxon>
        <taxon>Roseomonadaceae</taxon>
        <taxon>Paracraurococcus</taxon>
    </lineage>
</organism>
<evidence type="ECO:0000256" key="1">
    <source>
        <dbReference type="SAM" id="MobiDB-lite"/>
    </source>
</evidence>
<evidence type="ECO:0000313" key="3">
    <source>
        <dbReference type="Proteomes" id="UP001243009"/>
    </source>
</evidence>
<comment type="caution">
    <text evidence="2">The sequence shown here is derived from an EMBL/GenBank/DDBJ whole genome shotgun (WGS) entry which is preliminary data.</text>
</comment>
<sequence length="441" mass="47585">MRGIWTGRRAALAMGGCVLLPRRGNAQEGTVPSIEALWRQWLRNEGRREGRNPLPDGGLTLISKGVEPIRADVGSPSWVAARLAAYSTAEISARATLADQLATEVRGNEREFVQIGRGGDEAPPVARARTELSNAEKLRTLTGRALDDAIRQYDPQWDGTGRTEEQRRTQATRLSSSIREFVAARSSVFLAGAMTPIQFEGLDNEGRLSVLVGAVWSTRQQKLAENLWNPDVPVTFGDPALPIAERIEAASEKDPAWAASTNGVRCWADERGERVLVAFGAAPATDLASLDRRVAHTRALGALQRFVGESVATATADEFRFDYRKDTGGREQTFDPSAAEARIAARARDIVIRGAEQVHEWRGLHPIGRARMQVVVLAWSPSRDADARAAGAALSEAEERMRQQGAVAPRPEAPTAGDGGRTGGGVSVPSRTGAATDRGLY</sequence>
<evidence type="ECO:0000313" key="2">
    <source>
        <dbReference type="EMBL" id="MDO9713158.1"/>
    </source>
</evidence>
<protein>
    <submittedName>
        <fullName evidence="2">Uncharacterized protein</fullName>
    </submittedName>
</protein>
<name>A0ABT9EAC8_9PROT</name>
<accession>A0ABT9EAC8</accession>
<proteinExistence type="predicted"/>
<keyword evidence="3" id="KW-1185">Reference proteome</keyword>
<dbReference type="EMBL" id="JAUTWS010000073">
    <property type="protein sequence ID" value="MDO9713158.1"/>
    <property type="molecule type" value="Genomic_DNA"/>
</dbReference>
<dbReference type="RefSeq" id="WP_305108018.1">
    <property type="nucleotide sequence ID" value="NZ_JAUTWS010000073.1"/>
</dbReference>
<gene>
    <name evidence="2" type="ORF">Q7A36_32820</name>
</gene>